<dbReference type="Pfam" id="PF16845">
    <property type="entry name" value="SQAPI"/>
    <property type="match status" value="1"/>
</dbReference>
<dbReference type="AlphaFoldDB" id="Q38678"/>
<feature type="domain" description="Cystatin" evidence="4">
    <location>
        <begin position="2"/>
        <end position="92"/>
    </location>
</feature>
<dbReference type="InterPro" id="IPR046350">
    <property type="entry name" value="Cystatin_sf"/>
</dbReference>
<gene>
    <name evidence="6" type="ORF">M8C21_020410</name>
    <name evidence="7" type="ORF">M8C21_032612</name>
</gene>
<dbReference type="CDD" id="cd00042">
    <property type="entry name" value="CY"/>
    <property type="match status" value="1"/>
</dbReference>
<dbReference type="EMBL" id="L16624">
    <property type="protein sequence ID" value="AAA32672.1"/>
    <property type="molecule type" value="mRNA"/>
</dbReference>
<dbReference type="SUPFAM" id="SSF54403">
    <property type="entry name" value="Cystatin/monellin"/>
    <property type="match status" value="1"/>
</dbReference>
<sequence>MSILGGITEVKDNDNSVDFDELAKFAIAEHNKKENAALEFGKVIEKKQQAVQGTMYYIKVEANDGGEKKTYEAKVWVKLWENFKELQELKLV</sequence>
<dbReference type="PANTHER" id="PTHR11413">
    <property type="entry name" value="CYSTATIN FAMILY MEMBER"/>
    <property type="match status" value="1"/>
</dbReference>
<evidence type="ECO:0000313" key="5">
    <source>
        <dbReference type="EMBL" id="AAA32672.1"/>
    </source>
</evidence>
<evidence type="ECO:0000259" key="4">
    <source>
        <dbReference type="SMART" id="SM00043"/>
    </source>
</evidence>
<evidence type="ECO:0000313" key="6">
    <source>
        <dbReference type="EMBL" id="KAI7728218.1"/>
    </source>
</evidence>
<dbReference type="InterPro" id="IPR000010">
    <property type="entry name" value="Cystatin_dom"/>
</dbReference>
<keyword evidence="8" id="KW-1185">Reference proteome</keyword>
<dbReference type="OrthoDB" id="1908104at2759"/>
<dbReference type="GO" id="GO:0004869">
    <property type="term" value="F:cysteine-type endopeptidase inhibitor activity"/>
    <property type="evidence" value="ECO:0007669"/>
    <property type="project" value="UniProtKB-KW"/>
</dbReference>
<dbReference type="Allergome" id="2441">
    <property type="allergen name" value="Amb a CPI"/>
</dbReference>
<dbReference type="PIR" id="JN0906">
    <property type="entry name" value="JN0906"/>
</dbReference>
<evidence type="ECO:0000256" key="3">
    <source>
        <dbReference type="RuleBase" id="RU362130"/>
    </source>
</evidence>
<accession>Q38678</accession>
<dbReference type="InterPro" id="IPR027214">
    <property type="entry name" value="Cystatin"/>
</dbReference>
<evidence type="ECO:0000256" key="1">
    <source>
        <dbReference type="ARBA" id="ARBA00022690"/>
    </source>
</evidence>
<dbReference type="Gene3D" id="3.10.450.10">
    <property type="match status" value="1"/>
</dbReference>
<comment type="similarity">
    <text evidence="3">Belongs to the cystatin family. Phytocystatin subfamily.</text>
</comment>
<dbReference type="SMART" id="SM00043">
    <property type="entry name" value="CY"/>
    <property type="match status" value="1"/>
</dbReference>
<dbReference type="EMBL" id="JAMZMK010011253">
    <property type="protein sequence ID" value="KAI7728218.1"/>
    <property type="molecule type" value="Genomic_DNA"/>
</dbReference>
<reference evidence="5" key="1">
    <citation type="journal article" date="1993" name="Gene">
        <title>Sequence of the proteinase-inhibitor cystatin homologue from the pollen of Ambrosia artemisiifolia (short ragweed).</title>
        <authorList>
            <person name="Rogers B.L."/>
            <person name="Pollock J."/>
            <person name="Klapper D.G."/>
            <person name="Griffith I.J."/>
        </authorList>
    </citation>
    <scope>NUCLEOTIDE SEQUENCE</scope>
    <source>
        <tissue evidence="5">Pollen</tissue>
    </source>
</reference>
<evidence type="ECO:0000256" key="2">
    <source>
        <dbReference type="ARBA" id="ARBA00022704"/>
    </source>
</evidence>
<proteinExistence type="evidence at transcript level"/>
<protein>
    <recommendedName>
        <fullName evidence="3">Cysteine proteinase inhibitor</fullName>
    </recommendedName>
</protein>
<organism evidence="5">
    <name type="scientific">Ambrosia artemisiifolia</name>
    <name type="common">Common ragweed</name>
    <dbReference type="NCBI Taxonomy" id="4212"/>
    <lineage>
        <taxon>Eukaryota</taxon>
        <taxon>Viridiplantae</taxon>
        <taxon>Streptophyta</taxon>
        <taxon>Embryophyta</taxon>
        <taxon>Tracheophyta</taxon>
        <taxon>Spermatophyta</taxon>
        <taxon>Magnoliopsida</taxon>
        <taxon>eudicotyledons</taxon>
        <taxon>Gunneridae</taxon>
        <taxon>Pentapetalae</taxon>
        <taxon>asterids</taxon>
        <taxon>campanulids</taxon>
        <taxon>Asterales</taxon>
        <taxon>Asteraceae</taxon>
        <taxon>Asteroideae</taxon>
        <taxon>Heliantheae alliance</taxon>
        <taxon>Heliantheae</taxon>
        <taxon>Ambrosia</taxon>
    </lineage>
</organism>
<evidence type="ECO:0000313" key="8">
    <source>
        <dbReference type="Proteomes" id="UP001206925"/>
    </source>
</evidence>
<name>Q38678_AMBAR</name>
<dbReference type="EMBL" id="JAMZMK010011252">
    <property type="protein sequence ID" value="KAI7728220.1"/>
    <property type="molecule type" value="Genomic_DNA"/>
</dbReference>
<dbReference type="Proteomes" id="UP001206925">
    <property type="component" value="Unassembled WGS sequence"/>
</dbReference>
<keyword evidence="2 3" id="KW-0789">Thiol protease inhibitor</keyword>
<reference evidence="6" key="2">
    <citation type="submission" date="2022-06" db="EMBL/GenBank/DDBJ databases">
        <title>Uncovering the hologenomic basis of an extraordinary plant invasion.</title>
        <authorList>
            <person name="Bieker V.C."/>
            <person name="Martin M.D."/>
            <person name="Gilbert T."/>
            <person name="Hodgins K."/>
            <person name="Battlay P."/>
            <person name="Petersen B."/>
            <person name="Wilson J."/>
        </authorList>
    </citation>
    <scope>NUCLEOTIDE SEQUENCE</scope>
    <source>
        <strain evidence="6">AA19_3_7</strain>
        <tissue evidence="6">Leaf</tissue>
    </source>
</reference>
<dbReference type="MEROPS" id="I25.958"/>
<keyword evidence="1 3" id="KW-0646">Protease inhibitor</keyword>
<dbReference type="PANTHER" id="PTHR11413:SF116">
    <property type="entry name" value="MULTICYSTATIN"/>
    <property type="match status" value="1"/>
</dbReference>
<evidence type="ECO:0000313" key="7">
    <source>
        <dbReference type="EMBL" id="KAI7728220.1"/>
    </source>
</evidence>